<evidence type="ECO:0000256" key="7">
    <source>
        <dbReference type="ARBA" id="ARBA00022679"/>
    </source>
</evidence>
<dbReference type="PANTHER" id="PTHR11214:SF3">
    <property type="entry name" value="BETA-1,3-GALACTOSYLTRANSFERASE 6"/>
    <property type="match status" value="1"/>
</dbReference>
<dbReference type="KEGG" id="lgi:LOTGIDRAFT_125392"/>
<dbReference type="PANTHER" id="PTHR11214">
    <property type="entry name" value="BETA-1,3-N-ACETYLGLUCOSAMINYLTRANSFERASE"/>
    <property type="match status" value="1"/>
</dbReference>
<dbReference type="FunFam" id="3.90.550.50:FF:000018">
    <property type="entry name" value="Hexosyltransferase"/>
    <property type="match status" value="1"/>
</dbReference>
<accession>V4A6J3</accession>
<dbReference type="HOGENOM" id="CLU_046589_0_0_1"/>
<comment type="cofactor">
    <cofactor evidence="1">
        <name>Mn(2+)</name>
        <dbReference type="ChEBI" id="CHEBI:29035"/>
    </cofactor>
</comment>
<evidence type="ECO:0000256" key="14">
    <source>
        <dbReference type="ARBA" id="ARBA00023211"/>
    </source>
</evidence>
<evidence type="ECO:0000256" key="9">
    <source>
        <dbReference type="ARBA" id="ARBA00022968"/>
    </source>
</evidence>
<dbReference type="Gene3D" id="3.90.550.50">
    <property type="match status" value="1"/>
</dbReference>
<evidence type="ECO:0000256" key="13">
    <source>
        <dbReference type="ARBA" id="ARBA00023180"/>
    </source>
</evidence>
<keyword evidence="10" id="KW-1133">Transmembrane helix</keyword>
<protein>
    <recommendedName>
        <fullName evidence="15">Hexosyltransferase</fullName>
        <ecNumber evidence="15">2.4.1.-</ecNumber>
    </recommendedName>
</protein>
<dbReference type="Pfam" id="PF01762">
    <property type="entry name" value="Galactosyl_T"/>
    <property type="match status" value="1"/>
</dbReference>
<evidence type="ECO:0000256" key="8">
    <source>
        <dbReference type="ARBA" id="ARBA00022692"/>
    </source>
</evidence>
<dbReference type="STRING" id="225164.V4A6J3"/>
<dbReference type="EC" id="2.4.1.-" evidence="15"/>
<feature type="non-terminal residue" evidence="16">
    <location>
        <position position="225"/>
    </location>
</feature>
<keyword evidence="11 15" id="KW-0333">Golgi apparatus</keyword>
<dbReference type="GeneID" id="20232486"/>
<dbReference type="RefSeq" id="XP_009060537.1">
    <property type="nucleotide sequence ID" value="XM_009062289.1"/>
</dbReference>
<comment type="pathway">
    <text evidence="3">Glycan metabolism; chondroitin sulfate biosynthesis.</text>
</comment>
<dbReference type="CTD" id="20232486"/>
<evidence type="ECO:0000256" key="11">
    <source>
        <dbReference type="ARBA" id="ARBA00023034"/>
    </source>
</evidence>
<reference evidence="16 17" key="1">
    <citation type="journal article" date="2013" name="Nature">
        <title>Insights into bilaterian evolution from three spiralian genomes.</title>
        <authorList>
            <person name="Simakov O."/>
            <person name="Marletaz F."/>
            <person name="Cho S.J."/>
            <person name="Edsinger-Gonzales E."/>
            <person name="Havlak P."/>
            <person name="Hellsten U."/>
            <person name="Kuo D.H."/>
            <person name="Larsson T."/>
            <person name="Lv J."/>
            <person name="Arendt D."/>
            <person name="Savage R."/>
            <person name="Osoegawa K."/>
            <person name="de Jong P."/>
            <person name="Grimwood J."/>
            <person name="Chapman J.A."/>
            <person name="Shapiro H."/>
            <person name="Aerts A."/>
            <person name="Otillar R.P."/>
            <person name="Terry A.Y."/>
            <person name="Boore J.L."/>
            <person name="Grigoriev I.V."/>
            <person name="Lindberg D.R."/>
            <person name="Seaver E.C."/>
            <person name="Weisblat D.A."/>
            <person name="Putnam N.H."/>
            <person name="Rokhsar D.S."/>
        </authorList>
    </citation>
    <scope>NUCLEOTIDE SEQUENCE [LARGE SCALE GENOMIC DNA]</scope>
</reference>
<dbReference type="GO" id="GO:0006493">
    <property type="term" value="P:protein O-linked glycosylation"/>
    <property type="evidence" value="ECO:0007669"/>
    <property type="project" value="TreeGrafter"/>
</dbReference>
<comment type="similarity">
    <text evidence="5 15">Belongs to the glycosyltransferase 31 family.</text>
</comment>
<dbReference type="Proteomes" id="UP000030746">
    <property type="component" value="Unassembled WGS sequence"/>
</dbReference>
<dbReference type="OrthoDB" id="1158011at2759"/>
<keyword evidence="7" id="KW-0808">Transferase</keyword>
<name>V4A6J3_LOTGI</name>
<dbReference type="GO" id="GO:0047220">
    <property type="term" value="F:galactosylxylosylprotein 3-beta-galactosyltransferase activity"/>
    <property type="evidence" value="ECO:0007669"/>
    <property type="project" value="TreeGrafter"/>
</dbReference>
<sequence>MDHRKGQEFLQKKDQSATLIIMIITGPNNTRQRNTIRETWLSGARNDCLIKFVIGVSYLPKAIKDSLEREDFIHKDLLLLSDYKESYHSLTDKILKSFIWFDQNVEFKYLLKVDDDSFVRLDILLNELKSKPTKRLYWGFFDGRAHVKKTGKWSEPDWVLCDRYLPYALGGGYVISYDLVHFIVSNKEFLKKYISEDVSVGTWLASLDVQRIHDPRFDTEYMSRG</sequence>
<dbReference type="OMA" id="KCCVRNL"/>
<comment type="pathway">
    <text evidence="4">Glycan metabolism; heparan sulfate biosynthesis.</text>
</comment>
<evidence type="ECO:0000256" key="1">
    <source>
        <dbReference type="ARBA" id="ARBA00001936"/>
    </source>
</evidence>
<evidence type="ECO:0000256" key="3">
    <source>
        <dbReference type="ARBA" id="ARBA00004840"/>
    </source>
</evidence>
<evidence type="ECO:0000313" key="17">
    <source>
        <dbReference type="Proteomes" id="UP000030746"/>
    </source>
</evidence>
<evidence type="ECO:0000256" key="15">
    <source>
        <dbReference type="RuleBase" id="RU363063"/>
    </source>
</evidence>
<keyword evidence="14" id="KW-0464">Manganese</keyword>
<comment type="subcellular location">
    <subcellularLocation>
        <location evidence="2 15">Golgi apparatus membrane</location>
        <topology evidence="2 15">Single-pass type II membrane protein</topology>
    </subcellularLocation>
</comment>
<evidence type="ECO:0000256" key="10">
    <source>
        <dbReference type="ARBA" id="ARBA00022989"/>
    </source>
</evidence>
<organism evidence="16 17">
    <name type="scientific">Lottia gigantea</name>
    <name type="common">Giant owl limpet</name>
    <dbReference type="NCBI Taxonomy" id="225164"/>
    <lineage>
        <taxon>Eukaryota</taxon>
        <taxon>Metazoa</taxon>
        <taxon>Spiralia</taxon>
        <taxon>Lophotrochozoa</taxon>
        <taxon>Mollusca</taxon>
        <taxon>Gastropoda</taxon>
        <taxon>Patellogastropoda</taxon>
        <taxon>Lottioidea</taxon>
        <taxon>Lottiidae</taxon>
        <taxon>Lottia</taxon>
    </lineage>
</organism>
<evidence type="ECO:0000256" key="12">
    <source>
        <dbReference type="ARBA" id="ARBA00023136"/>
    </source>
</evidence>
<evidence type="ECO:0000256" key="6">
    <source>
        <dbReference type="ARBA" id="ARBA00022676"/>
    </source>
</evidence>
<evidence type="ECO:0000256" key="2">
    <source>
        <dbReference type="ARBA" id="ARBA00004323"/>
    </source>
</evidence>
<keyword evidence="13" id="KW-0325">Glycoprotein</keyword>
<evidence type="ECO:0000256" key="4">
    <source>
        <dbReference type="ARBA" id="ARBA00005093"/>
    </source>
</evidence>
<keyword evidence="6 15" id="KW-0328">Glycosyltransferase</keyword>
<evidence type="ECO:0000313" key="16">
    <source>
        <dbReference type="EMBL" id="ESO88871.1"/>
    </source>
</evidence>
<keyword evidence="8" id="KW-0812">Transmembrane</keyword>
<dbReference type="GO" id="GO:0006024">
    <property type="term" value="P:glycosaminoglycan biosynthetic process"/>
    <property type="evidence" value="ECO:0007669"/>
    <property type="project" value="UniProtKB-ARBA"/>
</dbReference>
<keyword evidence="17" id="KW-1185">Reference proteome</keyword>
<dbReference type="GO" id="GO:0000139">
    <property type="term" value="C:Golgi membrane"/>
    <property type="evidence" value="ECO:0007669"/>
    <property type="project" value="UniProtKB-SubCell"/>
</dbReference>
<dbReference type="InterPro" id="IPR002659">
    <property type="entry name" value="Glyco_trans_31"/>
</dbReference>
<dbReference type="EMBL" id="KB202620">
    <property type="protein sequence ID" value="ESO88871.1"/>
    <property type="molecule type" value="Genomic_DNA"/>
</dbReference>
<dbReference type="AlphaFoldDB" id="V4A6J3"/>
<gene>
    <name evidence="16" type="ORF">LOTGIDRAFT_125392</name>
</gene>
<keyword evidence="9" id="KW-0735">Signal-anchor</keyword>
<evidence type="ECO:0000256" key="5">
    <source>
        <dbReference type="ARBA" id="ARBA00008661"/>
    </source>
</evidence>
<keyword evidence="12" id="KW-0472">Membrane</keyword>
<proteinExistence type="inferred from homology"/>